<evidence type="ECO:0000313" key="2">
    <source>
        <dbReference type="Proteomes" id="UP000694843"/>
    </source>
</evidence>
<organism evidence="2 3">
    <name type="scientific">Hyalella azteca</name>
    <name type="common">Amphipod</name>
    <dbReference type="NCBI Taxonomy" id="294128"/>
    <lineage>
        <taxon>Eukaryota</taxon>
        <taxon>Metazoa</taxon>
        <taxon>Ecdysozoa</taxon>
        <taxon>Arthropoda</taxon>
        <taxon>Crustacea</taxon>
        <taxon>Multicrustacea</taxon>
        <taxon>Malacostraca</taxon>
        <taxon>Eumalacostraca</taxon>
        <taxon>Peracarida</taxon>
        <taxon>Amphipoda</taxon>
        <taxon>Senticaudata</taxon>
        <taxon>Talitrida</taxon>
        <taxon>Talitroidea</taxon>
        <taxon>Hyalellidae</taxon>
        <taxon>Hyalella</taxon>
    </lineage>
</organism>
<dbReference type="Proteomes" id="UP000694843">
    <property type="component" value="Unplaced"/>
</dbReference>
<evidence type="ECO:0000256" key="1">
    <source>
        <dbReference type="SAM" id="SignalP"/>
    </source>
</evidence>
<feature type="chain" id="PRO_5034998438" evidence="1">
    <location>
        <begin position="23"/>
        <end position="155"/>
    </location>
</feature>
<keyword evidence="1" id="KW-0732">Signal</keyword>
<feature type="signal peptide" evidence="1">
    <location>
        <begin position="1"/>
        <end position="22"/>
    </location>
</feature>
<proteinExistence type="predicted"/>
<accession>A0A8B7NC72</accession>
<keyword evidence="2" id="KW-1185">Reference proteome</keyword>
<dbReference type="SUPFAM" id="SSF47565">
    <property type="entry name" value="Insect pheromone/odorant-binding proteins"/>
    <property type="match status" value="1"/>
</dbReference>
<reference evidence="3" key="1">
    <citation type="submission" date="2025-08" db="UniProtKB">
        <authorList>
            <consortium name="RefSeq"/>
        </authorList>
    </citation>
    <scope>IDENTIFICATION</scope>
    <source>
        <tissue evidence="3">Whole organism</tissue>
    </source>
</reference>
<dbReference type="GeneID" id="108668422"/>
<dbReference type="KEGG" id="hazt:108668422"/>
<dbReference type="RefSeq" id="XP_018011136.1">
    <property type="nucleotide sequence ID" value="XM_018155647.2"/>
</dbReference>
<gene>
    <name evidence="3" type="primary">LOC108668422</name>
</gene>
<dbReference type="GO" id="GO:0005549">
    <property type="term" value="F:odorant binding"/>
    <property type="evidence" value="ECO:0007669"/>
    <property type="project" value="InterPro"/>
</dbReference>
<dbReference type="InterPro" id="IPR036728">
    <property type="entry name" value="PBP_GOBP_sf"/>
</dbReference>
<protein>
    <submittedName>
        <fullName evidence="3">Uncharacterized protein LOC108668422</fullName>
    </submittedName>
</protein>
<name>A0A8B7NC72_HYAAZ</name>
<evidence type="ECO:0000313" key="3">
    <source>
        <dbReference type="RefSeq" id="XP_018011136.1"/>
    </source>
</evidence>
<sequence length="155" mass="16566">MKKSVGLVLLLTAAFAYSGVEGTSGCENGLNYVAATLYERPVFGVCKSDPEGKASLAALAGNPACKDYKFITRHCECEVLAAPYMKCVAGKQGFLKADGSIDSEKIIGLYKMWTSKACDVAQFDSAAKKCGTEIENYAYLEKAACIARKSKNFTG</sequence>
<dbReference type="AlphaFoldDB" id="A0A8B7NC72"/>